<evidence type="ECO:0000256" key="4">
    <source>
        <dbReference type="ARBA" id="ARBA00022989"/>
    </source>
</evidence>
<proteinExistence type="inferred from homology"/>
<feature type="transmembrane region" description="Helical" evidence="10">
    <location>
        <begin position="153"/>
        <end position="177"/>
    </location>
</feature>
<keyword evidence="13" id="KW-1185">Reference proteome</keyword>
<reference evidence="12 13" key="1">
    <citation type="submission" date="2017-12" db="EMBL/GenBank/DDBJ databases">
        <title>Hemimetabolous genomes reveal molecular basis of termite eusociality.</title>
        <authorList>
            <person name="Harrison M.C."/>
            <person name="Jongepier E."/>
            <person name="Robertson H.M."/>
            <person name="Arning N."/>
            <person name="Bitard-Feildel T."/>
            <person name="Chao H."/>
            <person name="Childers C.P."/>
            <person name="Dinh H."/>
            <person name="Doddapaneni H."/>
            <person name="Dugan S."/>
            <person name="Gowin J."/>
            <person name="Greiner C."/>
            <person name="Han Y."/>
            <person name="Hu H."/>
            <person name="Hughes D.S.T."/>
            <person name="Huylmans A.-K."/>
            <person name="Kemena C."/>
            <person name="Kremer L.P.M."/>
            <person name="Lee S.L."/>
            <person name="Lopez-Ezquerra A."/>
            <person name="Mallet L."/>
            <person name="Monroy-Kuhn J.M."/>
            <person name="Moser A."/>
            <person name="Murali S.C."/>
            <person name="Muzny D.M."/>
            <person name="Otani S."/>
            <person name="Piulachs M.-D."/>
            <person name="Poelchau M."/>
            <person name="Qu J."/>
            <person name="Schaub F."/>
            <person name="Wada-Katsumata A."/>
            <person name="Worley K.C."/>
            <person name="Xie Q."/>
            <person name="Ylla G."/>
            <person name="Poulsen M."/>
            <person name="Gibbs R.A."/>
            <person name="Schal C."/>
            <person name="Richards S."/>
            <person name="Belles X."/>
            <person name="Korb J."/>
            <person name="Bornberg-Bauer E."/>
        </authorList>
    </citation>
    <scope>NUCLEOTIDE SEQUENCE [LARGE SCALE GENOMIC DNA]</scope>
    <source>
        <tissue evidence="12">Whole body</tissue>
    </source>
</reference>
<dbReference type="InterPro" id="IPR039859">
    <property type="entry name" value="PFA4/ZDH16/20/ERF2-like"/>
</dbReference>
<feature type="domain" description="Palmitoyltransferase DHHC" evidence="11">
    <location>
        <begin position="107"/>
        <end position="232"/>
    </location>
</feature>
<dbReference type="OrthoDB" id="4096362at2759"/>
<evidence type="ECO:0000313" key="12">
    <source>
        <dbReference type="EMBL" id="PNF24533.1"/>
    </source>
</evidence>
<dbReference type="GO" id="GO:0006612">
    <property type="term" value="P:protein targeting to membrane"/>
    <property type="evidence" value="ECO:0007669"/>
    <property type="project" value="TreeGrafter"/>
</dbReference>
<evidence type="ECO:0000256" key="5">
    <source>
        <dbReference type="ARBA" id="ARBA00023136"/>
    </source>
</evidence>
<dbReference type="InterPro" id="IPR001594">
    <property type="entry name" value="Palmitoyltrfase_DHHC"/>
</dbReference>
<keyword evidence="7" id="KW-0449">Lipoprotein</keyword>
<keyword evidence="5 10" id="KW-0472">Membrane</keyword>
<evidence type="ECO:0000256" key="8">
    <source>
        <dbReference type="ARBA" id="ARBA00023315"/>
    </source>
</evidence>
<dbReference type="GO" id="GO:0005783">
    <property type="term" value="C:endoplasmic reticulum"/>
    <property type="evidence" value="ECO:0007669"/>
    <property type="project" value="TreeGrafter"/>
</dbReference>
<evidence type="ECO:0000256" key="7">
    <source>
        <dbReference type="ARBA" id="ARBA00023288"/>
    </source>
</evidence>
<dbReference type="EMBL" id="NEVH01017442">
    <property type="protein sequence ID" value="PNF24533.1"/>
    <property type="molecule type" value="Genomic_DNA"/>
</dbReference>
<evidence type="ECO:0000256" key="1">
    <source>
        <dbReference type="ARBA" id="ARBA00004127"/>
    </source>
</evidence>
<evidence type="ECO:0000256" key="9">
    <source>
        <dbReference type="ARBA" id="ARBA00048048"/>
    </source>
</evidence>
<dbReference type="AlphaFoldDB" id="A0A2J7Q7H8"/>
<keyword evidence="2 10" id="KW-0808">Transferase</keyword>
<dbReference type="STRING" id="105785.A0A2J7Q7H8"/>
<gene>
    <name evidence="12" type="ORF">B7P43_G05390</name>
</gene>
<keyword evidence="4 10" id="KW-1133">Transmembrane helix</keyword>
<evidence type="ECO:0000256" key="10">
    <source>
        <dbReference type="RuleBase" id="RU079119"/>
    </source>
</evidence>
<evidence type="ECO:0000259" key="11">
    <source>
        <dbReference type="Pfam" id="PF01529"/>
    </source>
</evidence>
<dbReference type="PROSITE" id="PS50216">
    <property type="entry name" value="DHHC"/>
    <property type="match status" value="1"/>
</dbReference>
<dbReference type="Pfam" id="PF01529">
    <property type="entry name" value="DHHC"/>
    <property type="match status" value="1"/>
</dbReference>
<accession>A0A2J7Q7H8</accession>
<evidence type="ECO:0000256" key="6">
    <source>
        <dbReference type="ARBA" id="ARBA00023139"/>
    </source>
</evidence>
<organism evidence="12 13">
    <name type="scientific">Cryptotermes secundus</name>
    <dbReference type="NCBI Taxonomy" id="105785"/>
    <lineage>
        <taxon>Eukaryota</taxon>
        <taxon>Metazoa</taxon>
        <taxon>Ecdysozoa</taxon>
        <taxon>Arthropoda</taxon>
        <taxon>Hexapoda</taxon>
        <taxon>Insecta</taxon>
        <taxon>Pterygota</taxon>
        <taxon>Neoptera</taxon>
        <taxon>Polyneoptera</taxon>
        <taxon>Dictyoptera</taxon>
        <taxon>Blattodea</taxon>
        <taxon>Blattoidea</taxon>
        <taxon>Termitoidae</taxon>
        <taxon>Kalotermitidae</taxon>
        <taxon>Cryptotermitinae</taxon>
        <taxon>Cryptotermes</taxon>
    </lineage>
</organism>
<keyword evidence="8 10" id="KW-0012">Acyltransferase</keyword>
<comment type="caution">
    <text evidence="12">The sequence shown here is derived from an EMBL/GenBank/DDBJ whole genome shotgun (WGS) entry which is preliminary data.</text>
</comment>
<keyword evidence="3 10" id="KW-0812">Transmembrane</keyword>
<name>A0A2J7Q7H8_9NEOP</name>
<feature type="transmembrane region" description="Helical" evidence="10">
    <location>
        <begin position="37"/>
        <end position="54"/>
    </location>
</feature>
<dbReference type="Proteomes" id="UP000235965">
    <property type="component" value="Unassembled WGS sequence"/>
</dbReference>
<keyword evidence="6" id="KW-0564">Palmitate</keyword>
<dbReference type="GO" id="GO:0005794">
    <property type="term" value="C:Golgi apparatus"/>
    <property type="evidence" value="ECO:0007669"/>
    <property type="project" value="TreeGrafter"/>
</dbReference>
<dbReference type="InParanoid" id="A0A2J7Q7H8"/>
<dbReference type="PANTHER" id="PTHR22883">
    <property type="entry name" value="ZINC FINGER DHHC DOMAIN CONTAINING PROTEIN"/>
    <property type="match status" value="1"/>
</dbReference>
<protein>
    <recommendedName>
        <fullName evidence="10">Palmitoyltransferase</fullName>
        <ecNumber evidence="10">2.3.1.225</ecNumber>
    </recommendedName>
</protein>
<dbReference type="PANTHER" id="PTHR22883:SF43">
    <property type="entry name" value="PALMITOYLTRANSFERASE APP"/>
    <property type="match status" value="1"/>
</dbReference>
<evidence type="ECO:0000313" key="13">
    <source>
        <dbReference type="Proteomes" id="UP000235965"/>
    </source>
</evidence>
<comment type="subcellular location">
    <subcellularLocation>
        <location evidence="1">Endomembrane system</location>
        <topology evidence="1">Multi-pass membrane protein</topology>
    </subcellularLocation>
</comment>
<dbReference type="EC" id="2.3.1.225" evidence="10"/>
<feature type="transmembrane region" description="Helical" evidence="10">
    <location>
        <begin position="7"/>
        <end position="25"/>
    </location>
</feature>
<feature type="transmembrane region" description="Helical" evidence="10">
    <location>
        <begin position="197"/>
        <end position="216"/>
    </location>
</feature>
<comment type="similarity">
    <text evidence="10">Belongs to the DHHC palmitoyltransferase family.</text>
</comment>
<evidence type="ECO:0000256" key="2">
    <source>
        <dbReference type="ARBA" id="ARBA00022679"/>
    </source>
</evidence>
<comment type="catalytic activity">
    <reaction evidence="9 10">
        <text>L-cysteinyl-[protein] + hexadecanoyl-CoA = S-hexadecanoyl-L-cysteinyl-[protein] + CoA</text>
        <dbReference type="Rhea" id="RHEA:36683"/>
        <dbReference type="Rhea" id="RHEA-COMP:10131"/>
        <dbReference type="Rhea" id="RHEA-COMP:11032"/>
        <dbReference type="ChEBI" id="CHEBI:29950"/>
        <dbReference type="ChEBI" id="CHEBI:57287"/>
        <dbReference type="ChEBI" id="CHEBI:57379"/>
        <dbReference type="ChEBI" id="CHEBI:74151"/>
        <dbReference type="EC" id="2.3.1.225"/>
    </reaction>
</comment>
<evidence type="ECO:0000256" key="3">
    <source>
        <dbReference type="ARBA" id="ARBA00022692"/>
    </source>
</evidence>
<sequence>MAPQTGVFYVTVGLIVGTSGLFFAFDCPYLAVRITPAIPVIGGLLFMFVMSALLRTSFSDPGVIPRATPDEAAYTEKQIEVPNSANSPTYRPPPRTKEVLVRGQSVKLKYCFTCKIFRPPRASHCSLCDNCVERFDHHCPWVGNCVGKRNYRYFYMFIVSLAFLCVFIFACAVTHLILLTREDHPFLEAVKDSPPSVIVGVVCFFSVWSVLGLAGFHTYLTTSNQTTNEDIKGSFSSKRGQESFNPYSQGNVCSNCFYVLCGPVPPSLIDRRGIVTPEFAAEQARAAEDRDAVITNNKTYGTVKTVQPVNGVSQTGSLASEASGSTHNLVPVNLQQQQQVVQPQLQQPHSSHSNSSLLLNQAMMAPSLDGAYREPQQGVNAYRDIVGALPLGGAGIVSMGGDGLGRHIVNRACGYGSGDQQCPKHLNKVPNQDWGSKSEHLRKYVGIRGLSGMDGASAAYVSDDMARRMSRSFSGNDLGEVLQCQLHGYRHGGRGGLKGLSNMVAGFGENRSYQNSSGLGDDGEHLHRHLVISNPNSEDDDI</sequence>
<dbReference type="GO" id="GO:0019706">
    <property type="term" value="F:protein-cysteine S-palmitoyltransferase activity"/>
    <property type="evidence" value="ECO:0007669"/>
    <property type="project" value="UniProtKB-EC"/>
</dbReference>
<comment type="domain">
    <text evidence="10">The DHHC domain is required for palmitoyltransferase activity.</text>
</comment>